<keyword evidence="2" id="KW-1185">Reference proteome</keyword>
<reference evidence="1 2" key="1">
    <citation type="journal article" date="2022" name="Front. Cell. Infect. Microbiol.">
        <title>The Genomes of Two Strains of Taenia crassiceps the Animal Model for the Study of Human Cysticercosis.</title>
        <authorList>
            <person name="Bobes R.J."/>
            <person name="Estrada K."/>
            <person name="Rios-Valencia D.G."/>
            <person name="Calderon-Gallegos A."/>
            <person name="de la Torre P."/>
            <person name="Carrero J.C."/>
            <person name="Sanchez-Flores A."/>
            <person name="Laclette J.P."/>
        </authorList>
    </citation>
    <scope>NUCLEOTIDE SEQUENCE [LARGE SCALE GENOMIC DNA]</scope>
    <source>
        <strain evidence="1">WFUcys</strain>
    </source>
</reference>
<accession>A0ABR4QKY8</accession>
<name>A0ABR4QKY8_9CEST</name>
<comment type="caution">
    <text evidence="1">The sequence shown here is derived from an EMBL/GenBank/DDBJ whole genome shotgun (WGS) entry which is preliminary data.</text>
</comment>
<proteinExistence type="predicted"/>
<evidence type="ECO:0008006" key="3">
    <source>
        <dbReference type="Google" id="ProtNLM"/>
    </source>
</evidence>
<evidence type="ECO:0000313" key="2">
    <source>
        <dbReference type="Proteomes" id="UP001651158"/>
    </source>
</evidence>
<dbReference type="Proteomes" id="UP001651158">
    <property type="component" value="Unassembled WGS sequence"/>
</dbReference>
<evidence type="ECO:0000313" key="1">
    <source>
        <dbReference type="EMBL" id="KAL5109748.1"/>
    </source>
</evidence>
<protein>
    <recommendedName>
        <fullName evidence="3">Secreted protein</fullName>
    </recommendedName>
</protein>
<sequence>MCADVRWSLIMGKSHWRHIIQRTWQLLFWHRQLITSHVTDSQNGDVKRDCGSSTTKDCTLKYGSEKNISVTRHFGTSRETLLPAFVITWRHFVRL</sequence>
<organism evidence="1 2">
    <name type="scientific">Taenia crassiceps</name>
    <dbReference type="NCBI Taxonomy" id="6207"/>
    <lineage>
        <taxon>Eukaryota</taxon>
        <taxon>Metazoa</taxon>
        <taxon>Spiralia</taxon>
        <taxon>Lophotrochozoa</taxon>
        <taxon>Platyhelminthes</taxon>
        <taxon>Cestoda</taxon>
        <taxon>Eucestoda</taxon>
        <taxon>Cyclophyllidea</taxon>
        <taxon>Taeniidae</taxon>
        <taxon>Taenia</taxon>
    </lineage>
</organism>
<gene>
    <name evidence="1" type="ORF">TcWFU_000878</name>
</gene>
<dbReference type="EMBL" id="JAKROA010000002">
    <property type="protein sequence ID" value="KAL5109748.1"/>
    <property type="molecule type" value="Genomic_DNA"/>
</dbReference>